<name>A0AAE0B3S8_9ROSI</name>
<organism evidence="1 2">
    <name type="scientific">Dipteronia sinensis</name>
    <dbReference type="NCBI Taxonomy" id="43782"/>
    <lineage>
        <taxon>Eukaryota</taxon>
        <taxon>Viridiplantae</taxon>
        <taxon>Streptophyta</taxon>
        <taxon>Embryophyta</taxon>
        <taxon>Tracheophyta</taxon>
        <taxon>Spermatophyta</taxon>
        <taxon>Magnoliopsida</taxon>
        <taxon>eudicotyledons</taxon>
        <taxon>Gunneridae</taxon>
        <taxon>Pentapetalae</taxon>
        <taxon>rosids</taxon>
        <taxon>malvids</taxon>
        <taxon>Sapindales</taxon>
        <taxon>Sapindaceae</taxon>
        <taxon>Hippocastanoideae</taxon>
        <taxon>Acereae</taxon>
        <taxon>Dipteronia</taxon>
    </lineage>
</organism>
<keyword evidence="2" id="KW-1185">Reference proteome</keyword>
<reference evidence="1" key="1">
    <citation type="journal article" date="2023" name="Plant J.">
        <title>Genome sequences and population genomics provide insights into the demographic history, inbreeding, and mutation load of two 'living fossil' tree species of Dipteronia.</title>
        <authorList>
            <person name="Feng Y."/>
            <person name="Comes H.P."/>
            <person name="Chen J."/>
            <person name="Zhu S."/>
            <person name="Lu R."/>
            <person name="Zhang X."/>
            <person name="Li P."/>
            <person name="Qiu J."/>
            <person name="Olsen K.M."/>
            <person name="Qiu Y."/>
        </authorList>
    </citation>
    <scope>NUCLEOTIDE SEQUENCE</scope>
    <source>
        <strain evidence="1">NBL</strain>
    </source>
</reference>
<dbReference type="AlphaFoldDB" id="A0AAE0B3S8"/>
<evidence type="ECO:0000313" key="1">
    <source>
        <dbReference type="EMBL" id="KAK3228734.1"/>
    </source>
</evidence>
<proteinExistence type="predicted"/>
<gene>
    <name evidence="1" type="ORF">Dsin_000615</name>
</gene>
<dbReference type="Proteomes" id="UP001281410">
    <property type="component" value="Unassembled WGS sequence"/>
</dbReference>
<dbReference type="EMBL" id="JANJYJ010000001">
    <property type="protein sequence ID" value="KAK3228734.1"/>
    <property type="molecule type" value="Genomic_DNA"/>
</dbReference>
<sequence length="183" mass="21158">MNFNIGGLSNFASSSSDDDEAQLMADLEAIDAEEKTIITQHVINRDRDSADHRLFNDYFTENPRYNDLMFRQCFRMGISFFLRIVNDVEARDNFFVQRRDSVGRLGLSALQKIIAVFRMLVYGLPADATDEYIKIGESTTIESLKRYYHVVVEEFADEYLRSPTATDFARLLHITKIVVFQEC</sequence>
<protein>
    <submittedName>
        <fullName evidence="1">Uncharacterized protein</fullName>
    </submittedName>
</protein>
<comment type="caution">
    <text evidence="1">The sequence shown here is derived from an EMBL/GenBank/DDBJ whole genome shotgun (WGS) entry which is preliminary data.</text>
</comment>
<dbReference type="PANTHER" id="PTHR47150:SF7">
    <property type="entry name" value="NUCLEASE"/>
    <property type="match status" value="1"/>
</dbReference>
<accession>A0AAE0B3S8</accession>
<dbReference type="PANTHER" id="PTHR47150">
    <property type="entry name" value="OS12G0169200 PROTEIN"/>
    <property type="match status" value="1"/>
</dbReference>
<evidence type="ECO:0000313" key="2">
    <source>
        <dbReference type="Proteomes" id="UP001281410"/>
    </source>
</evidence>